<dbReference type="PANTHER" id="PTHR39175">
    <property type="entry name" value="FAMILY PROTEIN, PUTATIVE (AFU_ORTHOLOGUE AFUA_3G15060)-RELATED"/>
    <property type="match status" value="1"/>
</dbReference>
<reference evidence="2 3" key="1">
    <citation type="submission" date="2018-03" db="EMBL/GenBank/DDBJ databases">
        <title>Genomic Encyclopedia of Archaeal and Bacterial Type Strains, Phase II (KMG-II): from individual species to whole genera.</title>
        <authorList>
            <person name="Goeker M."/>
        </authorList>
    </citation>
    <scope>NUCLEOTIDE SEQUENCE [LARGE SCALE GENOMIC DNA]</scope>
    <source>
        <strain evidence="2 3">DSM 13175</strain>
    </source>
</reference>
<accession>A0A2T0W5I8</accession>
<name>A0A2T0W5I8_9LACT</name>
<organism evidence="2 3">
    <name type="scientific">Alkalibacterium olivapovliticus</name>
    <dbReference type="NCBI Taxonomy" id="99907"/>
    <lineage>
        <taxon>Bacteria</taxon>
        <taxon>Bacillati</taxon>
        <taxon>Bacillota</taxon>
        <taxon>Bacilli</taxon>
        <taxon>Lactobacillales</taxon>
        <taxon>Carnobacteriaceae</taxon>
        <taxon>Alkalibacterium</taxon>
    </lineage>
</organism>
<dbReference type="PROSITE" id="PS51819">
    <property type="entry name" value="VOC"/>
    <property type="match status" value="1"/>
</dbReference>
<dbReference type="SUPFAM" id="SSF54593">
    <property type="entry name" value="Glyoxalase/Bleomycin resistance protein/Dihydroxybiphenyl dioxygenase"/>
    <property type="match status" value="1"/>
</dbReference>
<dbReference type="OrthoDB" id="9813630at2"/>
<sequence>MPFKFNGFDHFQLTAPLGTEKETRYFFTEVLGCPEVEKPDSLSHFDSLWFDMGKHIMHIGLDEDHHAEKRGHPAFDIENIQELMDRLDEHGIAYEEDSNMPGARRFYTYSFFGHRMEFLEWNDQPETLKEGKRKLI</sequence>
<evidence type="ECO:0000313" key="3">
    <source>
        <dbReference type="Proteomes" id="UP000238205"/>
    </source>
</evidence>
<dbReference type="RefSeq" id="WP_106194703.1">
    <property type="nucleotide sequence ID" value="NZ_PVTO01000019.1"/>
</dbReference>
<dbReference type="Gene3D" id="3.10.180.10">
    <property type="entry name" value="2,3-Dihydroxybiphenyl 1,2-Dioxygenase, domain 1"/>
    <property type="match status" value="1"/>
</dbReference>
<proteinExistence type="predicted"/>
<dbReference type="InterPro" id="IPR029068">
    <property type="entry name" value="Glyas_Bleomycin-R_OHBP_Dase"/>
</dbReference>
<dbReference type="EMBL" id="PVTO01000019">
    <property type="protein sequence ID" value="PRY81042.1"/>
    <property type="molecule type" value="Genomic_DNA"/>
</dbReference>
<evidence type="ECO:0000259" key="1">
    <source>
        <dbReference type="PROSITE" id="PS51819"/>
    </source>
</evidence>
<comment type="caution">
    <text evidence="2">The sequence shown here is derived from an EMBL/GenBank/DDBJ whole genome shotgun (WGS) entry which is preliminary data.</text>
</comment>
<dbReference type="AlphaFoldDB" id="A0A2T0W5I8"/>
<gene>
    <name evidence="2" type="ORF">CLV38_11952</name>
</gene>
<evidence type="ECO:0000313" key="2">
    <source>
        <dbReference type="EMBL" id="PRY81042.1"/>
    </source>
</evidence>
<feature type="domain" description="VOC" evidence="1">
    <location>
        <begin position="7"/>
        <end position="121"/>
    </location>
</feature>
<keyword evidence="3" id="KW-1185">Reference proteome</keyword>
<dbReference type="InterPro" id="IPR037523">
    <property type="entry name" value="VOC_core"/>
</dbReference>
<protein>
    <recommendedName>
        <fullName evidence="1">VOC domain-containing protein</fullName>
    </recommendedName>
</protein>
<dbReference type="Proteomes" id="UP000238205">
    <property type="component" value="Unassembled WGS sequence"/>
</dbReference>
<dbReference type="PANTHER" id="PTHR39175:SF1">
    <property type="entry name" value="FAMILY PROTEIN, PUTATIVE (AFU_ORTHOLOGUE AFUA_3G15060)-RELATED"/>
    <property type="match status" value="1"/>
</dbReference>